<dbReference type="Pfam" id="PF01061">
    <property type="entry name" value="ABC2_membrane"/>
    <property type="match status" value="1"/>
</dbReference>
<dbReference type="PRINTS" id="PR00164">
    <property type="entry name" value="ABC2TRNSPORT"/>
</dbReference>
<dbReference type="NCBIfam" id="NF011648">
    <property type="entry name" value="PRK15066.1"/>
    <property type="match status" value="1"/>
</dbReference>
<evidence type="ECO:0000256" key="2">
    <source>
        <dbReference type="ARBA" id="ARBA00007783"/>
    </source>
</evidence>
<dbReference type="PIRSF" id="PIRSF006648">
    <property type="entry name" value="DrrB"/>
    <property type="match status" value="1"/>
</dbReference>
<keyword evidence="6" id="KW-0813">Transport</keyword>
<keyword evidence="3 6" id="KW-0812">Transmembrane</keyword>
<evidence type="ECO:0000313" key="8">
    <source>
        <dbReference type="EMBL" id="ABI57326.1"/>
    </source>
</evidence>
<dbReference type="AlphaFoldDB" id="Q0A761"/>
<dbReference type="InterPro" id="IPR047817">
    <property type="entry name" value="ABC2_TM_bact-type"/>
</dbReference>
<evidence type="ECO:0000313" key="9">
    <source>
        <dbReference type="Proteomes" id="UP000001962"/>
    </source>
</evidence>
<dbReference type="eggNOG" id="COG0842">
    <property type="taxonomic scope" value="Bacteria"/>
</dbReference>
<feature type="transmembrane region" description="Helical" evidence="6">
    <location>
        <begin position="108"/>
        <end position="135"/>
    </location>
</feature>
<proteinExistence type="inferred from homology"/>
<comment type="subcellular location">
    <subcellularLocation>
        <location evidence="6">Cell inner membrane</location>
        <topology evidence="6">Multi-pass membrane protein</topology>
    </subcellularLocation>
    <subcellularLocation>
        <location evidence="1">Membrane</location>
        <topology evidence="1">Multi-pass membrane protein</topology>
    </subcellularLocation>
</comment>
<keyword evidence="5 6" id="KW-0472">Membrane</keyword>
<name>Q0A761_ALKEH</name>
<dbReference type="PANTHER" id="PTHR43332">
    <property type="entry name" value="INNER MEMBRANE TRANSPORT PERMEASE YADH-RELATED"/>
    <property type="match status" value="1"/>
</dbReference>
<dbReference type="Proteomes" id="UP000001962">
    <property type="component" value="Chromosome"/>
</dbReference>
<feature type="transmembrane region" description="Helical" evidence="6">
    <location>
        <begin position="174"/>
        <end position="195"/>
    </location>
</feature>
<evidence type="ECO:0000256" key="4">
    <source>
        <dbReference type="ARBA" id="ARBA00022989"/>
    </source>
</evidence>
<evidence type="ECO:0000256" key="1">
    <source>
        <dbReference type="ARBA" id="ARBA00004141"/>
    </source>
</evidence>
<keyword evidence="4 6" id="KW-1133">Transmembrane helix</keyword>
<feature type="domain" description="ABC transmembrane type-2" evidence="7">
    <location>
        <begin position="26"/>
        <end position="255"/>
    </location>
</feature>
<protein>
    <recommendedName>
        <fullName evidence="6">Transport permease protein</fullName>
    </recommendedName>
</protein>
<evidence type="ECO:0000259" key="7">
    <source>
        <dbReference type="PROSITE" id="PS51012"/>
    </source>
</evidence>
<evidence type="ECO:0000256" key="6">
    <source>
        <dbReference type="RuleBase" id="RU361157"/>
    </source>
</evidence>
<reference evidence="9" key="1">
    <citation type="submission" date="2006-08" db="EMBL/GenBank/DDBJ databases">
        <title>Complete sequence of Alkalilimnicola ehrilichei MLHE-1.</title>
        <authorList>
            <person name="Copeland A."/>
            <person name="Lucas S."/>
            <person name="Lapidus A."/>
            <person name="Barry K."/>
            <person name="Detter J.C."/>
            <person name="Glavina del Rio T."/>
            <person name="Hammon N."/>
            <person name="Israni S."/>
            <person name="Dalin E."/>
            <person name="Tice H."/>
            <person name="Pitluck S."/>
            <person name="Sims D."/>
            <person name="Brettin T."/>
            <person name="Bruce D."/>
            <person name="Han C."/>
            <person name="Tapia R."/>
            <person name="Gilna P."/>
            <person name="Schmutz J."/>
            <person name="Larimer F."/>
            <person name="Land M."/>
            <person name="Hauser L."/>
            <person name="Kyrpides N."/>
            <person name="Mikhailova N."/>
            <person name="Oremland R.S."/>
            <person name="Hoeft S.E."/>
            <person name="Switzer-Blum J."/>
            <person name="Kulp T."/>
            <person name="King G."/>
            <person name="Tabita R."/>
            <person name="Witte B."/>
            <person name="Santini J.M."/>
            <person name="Basu P."/>
            <person name="Hollibaugh J.T."/>
            <person name="Xie G."/>
            <person name="Stolz J.F."/>
            <person name="Richardson P."/>
        </authorList>
    </citation>
    <scope>NUCLEOTIDE SEQUENCE [LARGE SCALE GENOMIC DNA]</scope>
    <source>
        <strain evidence="9">ATCC BAA-1101 / DSM 17681 / MLHE-1</strain>
    </source>
</reference>
<dbReference type="GO" id="GO:0140359">
    <property type="term" value="F:ABC-type transporter activity"/>
    <property type="evidence" value="ECO:0007669"/>
    <property type="project" value="InterPro"/>
</dbReference>
<feature type="transmembrane region" description="Helical" evidence="6">
    <location>
        <begin position="27"/>
        <end position="45"/>
    </location>
</feature>
<feature type="transmembrane region" description="Helical" evidence="6">
    <location>
        <begin position="228"/>
        <end position="252"/>
    </location>
</feature>
<keyword evidence="9" id="KW-1185">Reference proteome</keyword>
<evidence type="ECO:0000256" key="5">
    <source>
        <dbReference type="ARBA" id="ARBA00023136"/>
    </source>
</evidence>
<comment type="similarity">
    <text evidence="2 6">Belongs to the ABC-2 integral membrane protein family.</text>
</comment>
<feature type="transmembrane region" description="Helical" evidence="6">
    <location>
        <begin position="147"/>
        <end position="167"/>
    </location>
</feature>
<dbReference type="OrthoDB" id="9804001at2"/>
<dbReference type="RefSeq" id="WP_011629720.1">
    <property type="nucleotide sequence ID" value="NC_008340.1"/>
</dbReference>
<dbReference type="InterPro" id="IPR000412">
    <property type="entry name" value="ABC_2_transport"/>
</dbReference>
<evidence type="ECO:0000256" key="3">
    <source>
        <dbReference type="ARBA" id="ARBA00022692"/>
    </source>
</evidence>
<gene>
    <name evidence="8" type="ordered locus">Mlg_1984</name>
</gene>
<dbReference type="HOGENOM" id="CLU_039483_3_0_6"/>
<dbReference type="PROSITE" id="PS51012">
    <property type="entry name" value="ABC_TM2"/>
    <property type="match status" value="1"/>
</dbReference>
<dbReference type="EMBL" id="CP000453">
    <property type="protein sequence ID" value="ABI57326.1"/>
    <property type="molecule type" value="Genomic_DNA"/>
</dbReference>
<feature type="transmembrane region" description="Helical" evidence="6">
    <location>
        <begin position="65"/>
        <end position="88"/>
    </location>
</feature>
<organism evidence="8 9">
    <name type="scientific">Alkalilimnicola ehrlichii (strain ATCC BAA-1101 / DSM 17681 / MLHE-1)</name>
    <dbReference type="NCBI Taxonomy" id="187272"/>
    <lineage>
        <taxon>Bacteria</taxon>
        <taxon>Pseudomonadati</taxon>
        <taxon>Pseudomonadota</taxon>
        <taxon>Gammaproteobacteria</taxon>
        <taxon>Chromatiales</taxon>
        <taxon>Ectothiorhodospiraceae</taxon>
        <taxon>Alkalilimnicola</taxon>
    </lineage>
</organism>
<dbReference type="KEGG" id="aeh:Mlg_1984"/>
<sequence length="260" mass="28648">MHSSQLQRSLISLQTLAWKETHRYLRIWVQTLVPPAITMTLYFVIFGNLIGPRIGPMEGYSYMEYIAPGIIMMAVITNSYANVVSSFFGAKFQHHIEEVLVSPTPNYIILLGYVAGGVGRGLLTGLIVTIVALFFTRLPVNNLPITISVVFLTAVLFSLGGFINAVFARKFDDIALIPTFVLTPLTYLGGVFYSINLLPDFWQGVSMGNPILHMVNAFRYGILGQSDIGIVTAYGLILGFIVLLGSISLWLLHRGTGLRS</sequence>
<dbReference type="InterPro" id="IPR013525">
    <property type="entry name" value="ABC2_TM"/>
</dbReference>
<dbReference type="InterPro" id="IPR052522">
    <property type="entry name" value="ABC-2_transport_permease"/>
</dbReference>
<dbReference type="PANTHER" id="PTHR43332:SF2">
    <property type="entry name" value="INNER MEMBRANE TRANSPORT PERMEASE YADH"/>
    <property type="match status" value="1"/>
</dbReference>
<keyword evidence="6" id="KW-1003">Cell membrane</keyword>
<dbReference type="GO" id="GO:0043190">
    <property type="term" value="C:ATP-binding cassette (ABC) transporter complex"/>
    <property type="evidence" value="ECO:0007669"/>
    <property type="project" value="InterPro"/>
</dbReference>
<accession>Q0A761</accession>